<accession>A0A8S0XSA7</accession>
<name>A0A8S0XSA7_CYCAE</name>
<protein>
    <submittedName>
        <fullName evidence="2">Uncharacterized protein</fullName>
    </submittedName>
</protein>
<dbReference type="OrthoDB" id="3067110at2759"/>
<keyword evidence="1" id="KW-1133">Transmembrane helix</keyword>
<dbReference type="AlphaFoldDB" id="A0A8S0XSA7"/>
<feature type="transmembrane region" description="Helical" evidence="1">
    <location>
        <begin position="190"/>
        <end position="214"/>
    </location>
</feature>
<comment type="caution">
    <text evidence="2">The sequence shown here is derived from an EMBL/GenBank/DDBJ whole genome shotgun (WGS) entry which is preliminary data.</text>
</comment>
<keyword evidence="3" id="KW-1185">Reference proteome</keyword>
<reference evidence="2 3" key="1">
    <citation type="submission" date="2020-01" db="EMBL/GenBank/DDBJ databases">
        <authorList>
            <person name="Gupta K D."/>
        </authorList>
    </citation>
    <scope>NUCLEOTIDE SEQUENCE [LARGE SCALE GENOMIC DNA]</scope>
</reference>
<keyword evidence="1" id="KW-0472">Membrane</keyword>
<proteinExistence type="predicted"/>
<feature type="transmembrane region" description="Helical" evidence="1">
    <location>
        <begin position="164"/>
        <end position="184"/>
    </location>
</feature>
<sequence>MAPVPLDPIPLENSKFNLDIFSVAGFFGGDEVVEAMATLHLYKGRKWRGWYNSPGAYTVAKHLGRIADSRFWRALFPGAWQDPATAFSLDGKKGPKYLAVLSGTEMPTGHAGYLLTEFVKKLAGKDLWDRDHRRTASTSVTIVDIKRVIKLDNLSISSSSLHLLISYFTMLSSIACAVFSFLFFNDKFCFSAILLGTLISGTSSLVIGTGSLSLESVFKPAPGSPPGDGVLLGQSFIVLRGSESDVNAITKGRFCLHMTDHPSYRNIGICAFLYFLQFLAQLFLIPQGNLPGQLMYLASFVIAWINNCVVASIDKEEVQTNLLADSVKMETTKFAMPNRTTAVMFTCLALRRAADEKKSCPAYNDFVPKKLLEHLLPNDTRVWQEWRRIVLQVLESKSSPEYLTGALNEPEIQELRYDQQELLKTLLHDADKAYKKYQEIISNGGVHSEQCSI</sequence>
<evidence type="ECO:0000313" key="3">
    <source>
        <dbReference type="Proteomes" id="UP000467700"/>
    </source>
</evidence>
<evidence type="ECO:0000256" key="1">
    <source>
        <dbReference type="SAM" id="Phobius"/>
    </source>
</evidence>
<dbReference type="Proteomes" id="UP000467700">
    <property type="component" value="Unassembled WGS sequence"/>
</dbReference>
<feature type="transmembrane region" description="Helical" evidence="1">
    <location>
        <begin position="20"/>
        <end position="42"/>
    </location>
</feature>
<evidence type="ECO:0000313" key="2">
    <source>
        <dbReference type="EMBL" id="CAA7264691.1"/>
    </source>
</evidence>
<organism evidence="2 3">
    <name type="scientific">Cyclocybe aegerita</name>
    <name type="common">Black poplar mushroom</name>
    <name type="synonym">Agrocybe aegerita</name>
    <dbReference type="NCBI Taxonomy" id="1973307"/>
    <lineage>
        <taxon>Eukaryota</taxon>
        <taxon>Fungi</taxon>
        <taxon>Dikarya</taxon>
        <taxon>Basidiomycota</taxon>
        <taxon>Agaricomycotina</taxon>
        <taxon>Agaricomycetes</taxon>
        <taxon>Agaricomycetidae</taxon>
        <taxon>Agaricales</taxon>
        <taxon>Agaricineae</taxon>
        <taxon>Bolbitiaceae</taxon>
        <taxon>Cyclocybe</taxon>
    </lineage>
</organism>
<feature type="transmembrane region" description="Helical" evidence="1">
    <location>
        <begin position="267"/>
        <end position="288"/>
    </location>
</feature>
<gene>
    <name evidence="2" type="ORF">AAE3_LOCUS7322</name>
</gene>
<keyword evidence="1" id="KW-0812">Transmembrane</keyword>
<dbReference type="EMBL" id="CACVBS010000046">
    <property type="protein sequence ID" value="CAA7264691.1"/>
    <property type="molecule type" value="Genomic_DNA"/>
</dbReference>